<dbReference type="InterPro" id="IPR001087">
    <property type="entry name" value="GDSL"/>
</dbReference>
<dbReference type="Gene3D" id="3.40.50.1110">
    <property type="entry name" value="SGNH hydrolase"/>
    <property type="match status" value="1"/>
</dbReference>
<dbReference type="Pfam" id="PF00657">
    <property type="entry name" value="Lipase_GDSL"/>
    <property type="match status" value="1"/>
</dbReference>
<evidence type="ECO:0000313" key="3">
    <source>
        <dbReference type="EMBL" id="KAG0564190.1"/>
    </source>
</evidence>
<keyword evidence="4" id="KW-1185">Reference proteome</keyword>
<proteinExistence type="inferred from homology"/>
<feature type="signal peptide" evidence="2">
    <location>
        <begin position="1"/>
        <end position="29"/>
    </location>
</feature>
<keyword evidence="2" id="KW-0732">Signal</keyword>
<organism evidence="3 4">
    <name type="scientific">Ceratodon purpureus</name>
    <name type="common">Fire moss</name>
    <name type="synonym">Dicranum purpureum</name>
    <dbReference type="NCBI Taxonomy" id="3225"/>
    <lineage>
        <taxon>Eukaryota</taxon>
        <taxon>Viridiplantae</taxon>
        <taxon>Streptophyta</taxon>
        <taxon>Embryophyta</taxon>
        <taxon>Bryophyta</taxon>
        <taxon>Bryophytina</taxon>
        <taxon>Bryopsida</taxon>
        <taxon>Dicranidae</taxon>
        <taxon>Pseudoditrichales</taxon>
        <taxon>Ditrichaceae</taxon>
        <taxon>Ceratodon</taxon>
    </lineage>
</organism>
<dbReference type="OrthoDB" id="1600564at2759"/>
<protein>
    <recommendedName>
        <fullName evidence="5">GDSL esterase/lipase</fullName>
    </recommendedName>
</protein>
<evidence type="ECO:0008006" key="5">
    <source>
        <dbReference type="Google" id="ProtNLM"/>
    </source>
</evidence>
<dbReference type="EMBL" id="CM026429">
    <property type="protein sequence ID" value="KAG0564190.1"/>
    <property type="molecule type" value="Genomic_DNA"/>
</dbReference>
<sequence>MAGKSGARLGARMLCLGAVMLCIVQVASAALPNCSYPAVYAFGDSLTDTGNSIAAFPEKFANAELDPNGILFPTHAADRYTDGKLLVDFLAFGLRRRPIYPVLRGTAGDFTFGTNFAAYGAPARTVKVWYKDDAFSVPFSLDVQQQWYERYKIRLWFYESPVYNPAGRLVQSLPKLATVNESMFLVWSGYQDYFFSLYDKKLTVSQTRKIVPEVVDAIETLIEQLLTPVYYTPPGFPTFLMPTATEILVVNLPPLGCIPAMLTLYGGPKAKYNSHGCLSELNKITSAHNKLLGERVIALRAKYPKAKIYYGDAHGVYTDILKDTKKYNVTEPLSACCGVGGSYNFNTGVTCGHAGLVDGKFVNLTMSLPATPCANPSGHLSWDGIHTSNTFNKAAVTDFLLGKHITPAGGLGCSPDFFFWNSST</sequence>
<gene>
    <name evidence="3" type="ORF">KC19_8G090700</name>
</gene>
<dbReference type="GO" id="GO:0006629">
    <property type="term" value="P:lipid metabolic process"/>
    <property type="evidence" value="ECO:0007669"/>
    <property type="project" value="InterPro"/>
</dbReference>
<accession>A0A8T0GYQ6</accession>
<feature type="chain" id="PRO_5035901266" description="GDSL esterase/lipase" evidence="2">
    <location>
        <begin position="30"/>
        <end position="424"/>
    </location>
</feature>
<evidence type="ECO:0000256" key="2">
    <source>
        <dbReference type="SAM" id="SignalP"/>
    </source>
</evidence>
<reference evidence="3" key="1">
    <citation type="submission" date="2020-06" db="EMBL/GenBank/DDBJ databases">
        <title>WGS assembly of Ceratodon purpureus strain R40.</title>
        <authorList>
            <person name="Carey S.B."/>
            <person name="Jenkins J."/>
            <person name="Shu S."/>
            <person name="Lovell J.T."/>
            <person name="Sreedasyam A."/>
            <person name="Maumus F."/>
            <person name="Tiley G.P."/>
            <person name="Fernandez-Pozo N."/>
            <person name="Barry K."/>
            <person name="Chen C."/>
            <person name="Wang M."/>
            <person name="Lipzen A."/>
            <person name="Daum C."/>
            <person name="Saski C.A."/>
            <person name="Payton A.C."/>
            <person name="Mcbreen J.C."/>
            <person name="Conrad R.E."/>
            <person name="Kollar L.M."/>
            <person name="Olsson S."/>
            <person name="Huttunen S."/>
            <person name="Landis J.B."/>
            <person name="Wickett N.J."/>
            <person name="Johnson M.G."/>
            <person name="Rensing S.A."/>
            <person name="Grimwood J."/>
            <person name="Schmutz J."/>
            <person name="Mcdaniel S.F."/>
        </authorList>
    </citation>
    <scope>NUCLEOTIDE SEQUENCE</scope>
    <source>
        <strain evidence="3">R40</strain>
    </source>
</reference>
<dbReference type="PROSITE" id="PS01098">
    <property type="entry name" value="LIPASE_GDSL_SER"/>
    <property type="match status" value="1"/>
</dbReference>
<dbReference type="InterPro" id="IPR008265">
    <property type="entry name" value="Lipase_GDSL_AS"/>
</dbReference>
<dbReference type="AlphaFoldDB" id="A0A8T0GYQ6"/>
<dbReference type="PANTHER" id="PTHR22835">
    <property type="entry name" value="ZINC FINGER FYVE DOMAIN CONTAINING PROTEIN"/>
    <property type="match status" value="1"/>
</dbReference>
<name>A0A8T0GYQ6_CERPU</name>
<comment type="similarity">
    <text evidence="1">Belongs to the 'GDSL' lipolytic enzyme family.</text>
</comment>
<dbReference type="Proteomes" id="UP000822688">
    <property type="component" value="Chromosome 8"/>
</dbReference>
<evidence type="ECO:0000256" key="1">
    <source>
        <dbReference type="ARBA" id="ARBA00008668"/>
    </source>
</evidence>
<evidence type="ECO:0000313" key="4">
    <source>
        <dbReference type="Proteomes" id="UP000822688"/>
    </source>
</evidence>
<dbReference type="PANTHER" id="PTHR22835:SF648">
    <property type="entry name" value="GDSL-LIKE LIPASE"/>
    <property type="match status" value="1"/>
</dbReference>
<dbReference type="GO" id="GO:0016298">
    <property type="term" value="F:lipase activity"/>
    <property type="evidence" value="ECO:0007669"/>
    <property type="project" value="InterPro"/>
</dbReference>
<dbReference type="InterPro" id="IPR036514">
    <property type="entry name" value="SGNH_hydro_sf"/>
</dbReference>
<comment type="caution">
    <text evidence="3">The sequence shown here is derived from an EMBL/GenBank/DDBJ whole genome shotgun (WGS) entry which is preliminary data.</text>
</comment>